<feature type="transmembrane region" description="Helical" evidence="7">
    <location>
        <begin position="273"/>
        <end position="293"/>
    </location>
</feature>
<feature type="transmembrane region" description="Helical" evidence="7">
    <location>
        <begin position="166"/>
        <end position="185"/>
    </location>
</feature>
<feature type="transmembrane region" description="Helical" evidence="7">
    <location>
        <begin position="191"/>
        <end position="208"/>
    </location>
</feature>
<keyword evidence="6 7" id="KW-0472">Membrane</keyword>
<feature type="transmembrane region" description="Helical" evidence="7">
    <location>
        <begin position="92"/>
        <end position="112"/>
    </location>
</feature>
<evidence type="ECO:0000313" key="10">
    <source>
        <dbReference type="Proteomes" id="UP001145050"/>
    </source>
</evidence>
<dbReference type="InterPro" id="IPR011701">
    <property type="entry name" value="MFS"/>
</dbReference>
<feature type="transmembrane region" description="Helical" evidence="7">
    <location>
        <begin position="238"/>
        <end position="261"/>
    </location>
</feature>
<gene>
    <name evidence="9" type="ORF">NC797_05535</name>
</gene>
<feature type="transmembrane region" description="Helical" evidence="7">
    <location>
        <begin position="59"/>
        <end position="80"/>
    </location>
</feature>
<dbReference type="CDD" id="cd06173">
    <property type="entry name" value="MFS_MefA_like"/>
    <property type="match status" value="1"/>
</dbReference>
<feature type="transmembrane region" description="Helical" evidence="7">
    <location>
        <begin position="118"/>
        <end position="135"/>
    </location>
</feature>
<comment type="subcellular location">
    <subcellularLocation>
        <location evidence="1">Cell membrane</location>
        <topology evidence="1">Multi-pass membrane protein</topology>
    </subcellularLocation>
</comment>
<keyword evidence="10" id="KW-1185">Reference proteome</keyword>
<evidence type="ECO:0000256" key="5">
    <source>
        <dbReference type="ARBA" id="ARBA00022989"/>
    </source>
</evidence>
<accession>A0A9X4AMY1</accession>
<keyword evidence="4 7" id="KW-0812">Transmembrane</keyword>
<dbReference type="PANTHER" id="PTHR43266:SF2">
    <property type="entry name" value="MAJOR FACILITATOR SUPERFAMILY (MFS) PROFILE DOMAIN-CONTAINING PROTEIN"/>
    <property type="match status" value="1"/>
</dbReference>
<dbReference type="GO" id="GO:0022857">
    <property type="term" value="F:transmembrane transporter activity"/>
    <property type="evidence" value="ECO:0007669"/>
    <property type="project" value="InterPro"/>
</dbReference>
<comment type="caution">
    <text evidence="9">The sequence shown here is derived from an EMBL/GenBank/DDBJ whole genome shotgun (WGS) entry which is preliminary data.</text>
</comment>
<organism evidence="9 10">
    <name type="scientific">Terrihalobacillus insolitus</name>
    <dbReference type="NCBI Taxonomy" id="2950438"/>
    <lineage>
        <taxon>Bacteria</taxon>
        <taxon>Bacillati</taxon>
        <taxon>Bacillota</taxon>
        <taxon>Bacilli</taxon>
        <taxon>Bacillales</taxon>
        <taxon>Bacillaceae</taxon>
        <taxon>Terrihalobacillus</taxon>
    </lineage>
</organism>
<dbReference type="SUPFAM" id="SSF103473">
    <property type="entry name" value="MFS general substrate transporter"/>
    <property type="match status" value="1"/>
</dbReference>
<evidence type="ECO:0000313" key="9">
    <source>
        <dbReference type="EMBL" id="MDC3423968.1"/>
    </source>
</evidence>
<evidence type="ECO:0000256" key="7">
    <source>
        <dbReference type="SAM" id="Phobius"/>
    </source>
</evidence>
<dbReference type="PROSITE" id="PS50850">
    <property type="entry name" value="MFS"/>
    <property type="match status" value="1"/>
</dbReference>
<dbReference type="InterPro" id="IPR020846">
    <property type="entry name" value="MFS_dom"/>
</dbReference>
<protein>
    <submittedName>
        <fullName evidence="9">MFS transporter</fullName>
    </submittedName>
</protein>
<sequence>MLQQIEENKKTVFFKSLVSPIVQSRNFTFLWIGQILSLLGRSITMVILPVVVYSLTGSTVVMGLVMTLYTLPNVLVLPFSGLIVDRFNRVKLMMVTDIVRFFLMLIIMGFMFTDKLTVQIVYGFVAIYGLMDGLFQPAYSALRAKIFVPAIRNAANSLTQISNQGIRLIGPALGGVIVSAVSAGVAFGLDAFTYLVSFISLLFLKNVGSRTVPISKNQAPNFKKDFMEGITVLKRHRWLWVTILAFSFINLCYGGVVAVLVPWLLNVNFHFDPFVYGFAMAFSGGGAIIGALIFSSRQQWRHRGLIAYGGVLLSGITLLVIPFLSWAPGIVLLMFFDGFGIMVFGLIWETTLQELVPEEAFGRVASLDMLGSFGLLPIGYLVTGWLAEVVGGVLTMMMLAGAIVLTVVVVLSVRDIRHFD</sequence>
<proteinExistence type="predicted"/>
<feature type="transmembrane region" description="Helical" evidence="7">
    <location>
        <begin position="305"/>
        <end position="324"/>
    </location>
</feature>
<dbReference type="Pfam" id="PF07690">
    <property type="entry name" value="MFS_1"/>
    <property type="match status" value="1"/>
</dbReference>
<evidence type="ECO:0000256" key="4">
    <source>
        <dbReference type="ARBA" id="ARBA00022692"/>
    </source>
</evidence>
<dbReference type="AlphaFoldDB" id="A0A9X4AMY1"/>
<dbReference type="Gene3D" id="1.20.1250.20">
    <property type="entry name" value="MFS general substrate transporter like domains"/>
    <property type="match status" value="1"/>
</dbReference>
<evidence type="ECO:0000256" key="1">
    <source>
        <dbReference type="ARBA" id="ARBA00004651"/>
    </source>
</evidence>
<evidence type="ECO:0000256" key="3">
    <source>
        <dbReference type="ARBA" id="ARBA00022475"/>
    </source>
</evidence>
<dbReference type="EMBL" id="JAMQKB010000003">
    <property type="protein sequence ID" value="MDC3423968.1"/>
    <property type="molecule type" value="Genomic_DNA"/>
</dbReference>
<feature type="transmembrane region" description="Helical" evidence="7">
    <location>
        <begin position="360"/>
        <end position="383"/>
    </location>
</feature>
<dbReference type="RefSeq" id="WP_272435754.1">
    <property type="nucleotide sequence ID" value="NZ_JAMQKB010000003.1"/>
</dbReference>
<evidence type="ECO:0000256" key="2">
    <source>
        <dbReference type="ARBA" id="ARBA00022448"/>
    </source>
</evidence>
<dbReference type="PANTHER" id="PTHR43266">
    <property type="entry name" value="MACROLIDE-EFFLUX PROTEIN"/>
    <property type="match status" value="1"/>
</dbReference>
<dbReference type="InterPro" id="IPR036259">
    <property type="entry name" value="MFS_trans_sf"/>
</dbReference>
<name>A0A9X4AMY1_9BACI</name>
<keyword evidence="3" id="KW-1003">Cell membrane</keyword>
<evidence type="ECO:0000259" key="8">
    <source>
        <dbReference type="PROSITE" id="PS50850"/>
    </source>
</evidence>
<feature type="transmembrane region" description="Helical" evidence="7">
    <location>
        <begin position="29"/>
        <end position="53"/>
    </location>
</feature>
<feature type="transmembrane region" description="Helical" evidence="7">
    <location>
        <begin position="389"/>
        <end position="413"/>
    </location>
</feature>
<keyword evidence="2" id="KW-0813">Transport</keyword>
<dbReference type="Proteomes" id="UP001145050">
    <property type="component" value="Unassembled WGS sequence"/>
</dbReference>
<keyword evidence="5 7" id="KW-1133">Transmembrane helix</keyword>
<reference evidence="9" key="1">
    <citation type="submission" date="2022-06" db="EMBL/GenBank/DDBJ databases">
        <title>Aquibacillus sp. a new bacterium isolated from soil saline samples.</title>
        <authorList>
            <person name="Galisteo C."/>
            <person name="De La Haba R."/>
            <person name="Sanchez-Porro C."/>
            <person name="Ventosa A."/>
        </authorList>
    </citation>
    <scope>NUCLEOTIDE SEQUENCE</scope>
    <source>
        <strain evidence="9">3ASR75-11</strain>
    </source>
</reference>
<evidence type="ECO:0000256" key="6">
    <source>
        <dbReference type="ARBA" id="ARBA00023136"/>
    </source>
</evidence>
<feature type="transmembrane region" description="Helical" evidence="7">
    <location>
        <begin position="330"/>
        <end position="348"/>
    </location>
</feature>
<dbReference type="GO" id="GO:0005886">
    <property type="term" value="C:plasma membrane"/>
    <property type="evidence" value="ECO:0007669"/>
    <property type="project" value="UniProtKB-SubCell"/>
</dbReference>
<feature type="domain" description="Major facilitator superfamily (MFS) profile" evidence="8">
    <location>
        <begin position="26"/>
        <end position="418"/>
    </location>
</feature>